<evidence type="ECO:0000313" key="2">
    <source>
        <dbReference type="EMBL" id="QHS97641.1"/>
    </source>
</evidence>
<sequence>MPHSSSLFFTKVVNNKSDSVLDLPLLVIRNASTYRSFAVHVHNTRTIYAASAPPSSAFRLEPGGVCAIATLKPMEFEGGAYFTGVYIQSLDVVESLDLALPNVNEIMPFAAVANPMESEPSLDLLYCGRPTLSGVSMLHESATQLRGFSPFRHIVNYAIAAFPQRKCARGNHMSERFLLWYAGGVRWSDTNDAYSSSSIASYASSDSSLDSTEMHLSNAQAADSTES</sequence>
<dbReference type="AlphaFoldDB" id="A0A6C0C0L3"/>
<feature type="compositionally biased region" description="Polar residues" evidence="1">
    <location>
        <begin position="214"/>
        <end position="227"/>
    </location>
</feature>
<feature type="region of interest" description="Disordered" evidence="1">
    <location>
        <begin position="204"/>
        <end position="227"/>
    </location>
</feature>
<accession>A0A6C0C0L3</accession>
<reference evidence="2" key="1">
    <citation type="journal article" date="2020" name="Nature">
        <title>Giant virus diversity and host interactions through global metagenomics.</title>
        <authorList>
            <person name="Schulz F."/>
            <person name="Roux S."/>
            <person name="Paez-Espino D."/>
            <person name="Jungbluth S."/>
            <person name="Walsh D.A."/>
            <person name="Denef V.J."/>
            <person name="McMahon K.D."/>
            <person name="Konstantinidis K.T."/>
            <person name="Eloe-Fadrosh E.A."/>
            <person name="Kyrpides N.C."/>
            <person name="Woyke T."/>
        </authorList>
    </citation>
    <scope>NUCLEOTIDE SEQUENCE</scope>
    <source>
        <strain evidence="2">GVMAG-M-3300020182-33</strain>
    </source>
</reference>
<evidence type="ECO:0000256" key="1">
    <source>
        <dbReference type="SAM" id="MobiDB-lite"/>
    </source>
</evidence>
<proteinExistence type="predicted"/>
<name>A0A6C0C0L3_9ZZZZ</name>
<dbReference type="EMBL" id="MN739301">
    <property type="protein sequence ID" value="QHS97641.1"/>
    <property type="molecule type" value="Genomic_DNA"/>
</dbReference>
<organism evidence="2">
    <name type="scientific">viral metagenome</name>
    <dbReference type="NCBI Taxonomy" id="1070528"/>
    <lineage>
        <taxon>unclassified sequences</taxon>
        <taxon>metagenomes</taxon>
        <taxon>organismal metagenomes</taxon>
    </lineage>
</organism>
<protein>
    <submittedName>
        <fullName evidence="2">Uncharacterized protein</fullName>
    </submittedName>
</protein>